<feature type="signal peptide" evidence="2">
    <location>
        <begin position="1"/>
        <end position="24"/>
    </location>
</feature>
<dbReference type="SMART" id="SM00028">
    <property type="entry name" value="TPR"/>
    <property type="match status" value="4"/>
</dbReference>
<dbReference type="InterPro" id="IPR038765">
    <property type="entry name" value="Papain-like_cys_pep_sf"/>
</dbReference>
<dbReference type="RefSeq" id="WP_162883926.1">
    <property type="nucleotide sequence ID" value="NZ_QQSW01000012.1"/>
</dbReference>
<dbReference type="EMBL" id="SLWX01000009">
    <property type="protein sequence ID" value="TCO75327.1"/>
    <property type="molecule type" value="Genomic_DNA"/>
</dbReference>
<dbReference type="Pfam" id="PF01841">
    <property type="entry name" value="Transglut_core"/>
    <property type="match status" value="1"/>
</dbReference>
<gene>
    <name evidence="4" type="ORF">EV688_10950</name>
</gene>
<keyword evidence="5" id="KW-1185">Reference proteome</keyword>
<dbReference type="Gene3D" id="1.25.40.10">
    <property type="entry name" value="Tetratricopeptide repeat domain"/>
    <property type="match status" value="1"/>
</dbReference>
<evidence type="ECO:0000313" key="5">
    <source>
        <dbReference type="Proteomes" id="UP000294980"/>
    </source>
</evidence>
<comment type="caution">
    <text evidence="4">The sequence shown here is derived from an EMBL/GenBank/DDBJ whole genome shotgun (WGS) entry which is preliminary data.</text>
</comment>
<evidence type="ECO:0000313" key="4">
    <source>
        <dbReference type="EMBL" id="TCO75327.1"/>
    </source>
</evidence>
<reference evidence="4 5" key="1">
    <citation type="submission" date="2019-03" db="EMBL/GenBank/DDBJ databases">
        <title>Genomic Encyclopedia of Type Strains, Phase IV (KMG-IV): sequencing the most valuable type-strain genomes for metagenomic binning, comparative biology and taxonomic classification.</title>
        <authorList>
            <person name="Goeker M."/>
        </authorList>
    </citation>
    <scope>NUCLEOTIDE SEQUENCE [LARGE SCALE GENOMIC DNA]</scope>
    <source>
        <strain evidence="4 5">DSM 23344</strain>
    </source>
</reference>
<name>A0A4R2KRG1_9GAMM</name>
<proteinExistence type="predicted"/>
<dbReference type="SUPFAM" id="SSF48452">
    <property type="entry name" value="TPR-like"/>
    <property type="match status" value="1"/>
</dbReference>
<protein>
    <submittedName>
        <fullName evidence="4">Transglutaminase superfamily protein</fullName>
    </submittedName>
</protein>
<dbReference type="InterPro" id="IPR019734">
    <property type="entry name" value="TPR_rpt"/>
</dbReference>
<accession>A0A4R2KRG1</accession>
<organism evidence="4 5">
    <name type="scientific">Chromatocurvus halotolerans</name>
    <dbReference type="NCBI Taxonomy" id="1132028"/>
    <lineage>
        <taxon>Bacteria</taxon>
        <taxon>Pseudomonadati</taxon>
        <taxon>Pseudomonadota</taxon>
        <taxon>Gammaproteobacteria</taxon>
        <taxon>Cellvibrionales</taxon>
        <taxon>Halieaceae</taxon>
        <taxon>Chromatocurvus</taxon>
    </lineage>
</organism>
<feature type="domain" description="Transglutaminase-like" evidence="3">
    <location>
        <begin position="73"/>
        <end position="147"/>
    </location>
</feature>
<dbReference type="SUPFAM" id="SSF54001">
    <property type="entry name" value="Cysteine proteinases"/>
    <property type="match status" value="1"/>
</dbReference>
<dbReference type="InterPro" id="IPR011990">
    <property type="entry name" value="TPR-like_helical_dom_sf"/>
</dbReference>
<dbReference type="Proteomes" id="UP000294980">
    <property type="component" value="Unassembled WGS sequence"/>
</dbReference>
<feature type="chain" id="PRO_5020684632" evidence="2">
    <location>
        <begin position="25"/>
        <end position="381"/>
    </location>
</feature>
<evidence type="ECO:0000256" key="2">
    <source>
        <dbReference type="SAM" id="SignalP"/>
    </source>
</evidence>
<dbReference type="AlphaFoldDB" id="A0A4R2KRG1"/>
<keyword evidence="2" id="KW-0732">Signal</keyword>
<evidence type="ECO:0000256" key="1">
    <source>
        <dbReference type="PROSITE-ProRule" id="PRU00339"/>
    </source>
</evidence>
<dbReference type="InterPro" id="IPR002931">
    <property type="entry name" value="Transglutaminase-like"/>
</dbReference>
<feature type="repeat" description="TPR" evidence="1">
    <location>
        <begin position="198"/>
        <end position="231"/>
    </location>
</feature>
<dbReference type="Gene3D" id="3.10.620.30">
    <property type="match status" value="1"/>
</dbReference>
<sequence>MPLTVRGIQPLLLAVLLAVLQGCASQPEPAFSGGMSTRALLDGSVFDIADGEQPPVPELLEVDGEMHDFLASRVDPEATPLEKIQLILRGILDDGLRMEYENLQTLSAPEAFAARAGNCMSFTNLFIALAREAGLRVRYQEVMLPPSWTDEETTWLYNLHVNALVDLPGNASQVVDFNLEDYDNNYPRRLLPDIAAEARYHSNMGVYWMTREEPRRSFLHFRRAIELAPDTGHFWTNLGTLFRREGHIAHAEAALRNGVRRDGEAVAMSNLAKLYVRYDRPELAAWYEEQVRTFRRKNPYYLYHLARESYAAGDVRSAKAHVTDAIRRHGGDRRFHDLLAMAELELGNASAARLSLQRALALAEAPQRESYRDKLEQLTGR</sequence>
<dbReference type="PROSITE" id="PS51257">
    <property type="entry name" value="PROKAR_LIPOPROTEIN"/>
    <property type="match status" value="1"/>
</dbReference>
<evidence type="ECO:0000259" key="3">
    <source>
        <dbReference type="Pfam" id="PF01841"/>
    </source>
</evidence>
<dbReference type="PROSITE" id="PS50005">
    <property type="entry name" value="TPR"/>
    <property type="match status" value="1"/>
</dbReference>
<keyword evidence="1" id="KW-0802">TPR repeat</keyword>